<feature type="domain" description="C2H2-type" evidence="10">
    <location>
        <begin position="75"/>
        <end position="98"/>
    </location>
</feature>
<sequence>MSCSEMIGVPRRNLLYDFCESIEEPLDLRIRPWRFWEEKENIPIKIDMSPTKAALNLSLLAKIERNIEVKEKKEKLCEFCGKGYQSIGALKMHVKTHTLPCKCPVCNKAFSRPWLLQGHMRTHTGEKPFTCNRCSRAFADRSNLRSHLQTHETVKKHSCQVCSKSFSRLSLLIRHKATCSF</sequence>
<dbReference type="Pfam" id="PF00096">
    <property type="entry name" value="zf-C2H2"/>
    <property type="match status" value="3"/>
</dbReference>
<dbReference type="GO" id="GO:0008270">
    <property type="term" value="F:zinc ion binding"/>
    <property type="evidence" value="ECO:0007669"/>
    <property type="project" value="UniProtKB-KW"/>
</dbReference>
<dbReference type="SUPFAM" id="SSF57667">
    <property type="entry name" value="beta-beta-alpha zinc fingers"/>
    <property type="match status" value="3"/>
</dbReference>
<comment type="caution">
    <text evidence="11">The sequence shown here is derived from an EMBL/GenBank/DDBJ whole genome shotgun (WGS) entry which is preliminary data.</text>
</comment>
<dbReference type="FunFam" id="3.30.160.60:FF:000043">
    <property type="entry name" value="Scratch family zinc finger 2"/>
    <property type="match status" value="1"/>
</dbReference>
<keyword evidence="12" id="KW-1185">Reference proteome</keyword>
<dbReference type="InterPro" id="IPR013087">
    <property type="entry name" value="Znf_C2H2_type"/>
</dbReference>
<comment type="subcellular location">
    <subcellularLocation>
        <location evidence="1">Nucleus</location>
    </subcellularLocation>
</comment>
<feature type="domain" description="C2H2-type" evidence="10">
    <location>
        <begin position="157"/>
        <end position="181"/>
    </location>
</feature>
<dbReference type="InterPro" id="IPR036236">
    <property type="entry name" value="Znf_C2H2_sf"/>
</dbReference>
<dbReference type="GO" id="GO:0000981">
    <property type="term" value="F:DNA-binding transcription factor activity, RNA polymerase II-specific"/>
    <property type="evidence" value="ECO:0007669"/>
    <property type="project" value="TreeGrafter"/>
</dbReference>
<dbReference type="PANTHER" id="PTHR23235:SF176">
    <property type="entry name" value="C2H2-TYPE DOMAIN-CONTAINING PROTEIN"/>
    <property type="match status" value="1"/>
</dbReference>
<evidence type="ECO:0000256" key="8">
    <source>
        <dbReference type="ARBA" id="ARBA00037948"/>
    </source>
</evidence>
<keyword evidence="7" id="KW-0539">Nucleus</keyword>
<organism evidence="11 12">
    <name type="scientific">Dimorphilus gyrociliatus</name>
    <dbReference type="NCBI Taxonomy" id="2664684"/>
    <lineage>
        <taxon>Eukaryota</taxon>
        <taxon>Metazoa</taxon>
        <taxon>Spiralia</taxon>
        <taxon>Lophotrochozoa</taxon>
        <taxon>Annelida</taxon>
        <taxon>Polychaeta</taxon>
        <taxon>Polychaeta incertae sedis</taxon>
        <taxon>Dinophilidae</taxon>
        <taxon>Dimorphilus</taxon>
    </lineage>
</organism>
<dbReference type="GO" id="GO:0000978">
    <property type="term" value="F:RNA polymerase II cis-regulatory region sequence-specific DNA binding"/>
    <property type="evidence" value="ECO:0007669"/>
    <property type="project" value="TreeGrafter"/>
</dbReference>
<reference evidence="11 12" key="1">
    <citation type="submission" date="2020-08" db="EMBL/GenBank/DDBJ databases">
        <authorList>
            <person name="Hejnol A."/>
        </authorList>
    </citation>
    <scope>NUCLEOTIDE SEQUENCE [LARGE SCALE GENOMIC DNA]</scope>
</reference>
<name>A0A7I8V3R8_9ANNE</name>
<feature type="domain" description="C2H2-type" evidence="10">
    <location>
        <begin position="129"/>
        <end position="156"/>
    </location>
</feature>
<dbReference type="AlphaFoldDB" id="A0A7I8V3R8"/>
<keyword evidence="4 9" id="KW-0863">Zinc-finger</keyword>
<evidence type="ECO:0000313" key="11">
    <source>
        <dbReference type="EMBL" id="CAD5110791.1"/>
    </source>
</evidence>
<gene>
    <name evidence="11" type="ORF">DGYR_LOCUS152</name>
</gene>
<dbReference type="PROSITE" id="PS00028">
    <property type="entry name" value="ZINC_FINGER_C2H2_1"/>
    <property type="match status" value="3"/>
</dbReference>
<dbReference type="PANTHER" id="PTHR23235">
    <property type="entry name" value="KRUEPPEL-LIKE TRANSCRIPTION FACTOR"/>
    <property type="match status" value="1"/>
</dbReference>
<keyword evidence="2" id="KW-0479">Metal-binding</keyword>
<keyword evidence="6" id="KW-0238">DNA-binding</keyword>
<evidence type="ECO:0000256" key="1">
    <source>
        <dbReference type="ARBA" id="ARBA00004123"/>
    </source>
</evidence>
<dbReference type="GO" id="GO:0005634">
    <property type="term" value="C:nucleus"/>
    <property type="evidence" value="ECO:0007669"/>
    <property type="project" value="UniProtKB-SubCell"/>
</dbReference>
<evidence type="ECO:0000256" key="7">
    <source>
        <dbReference type="ARBA" id="ARBA00023242"/>
    </source>
</evidence>
<evidence type="ECO:0000256" key="4">
    <source>
        <dbReference type="ARBA" id="ARBA00022771"/>
    </source>
</evidence>
<dbReference type="EMBL" id="CAJFCJ010000001">
    <property type="protein sequence ID" value="CAD5110791.1"/>
    <property type="molecule type" value="Genomic_DNA"/>
</dbReference>
<evidence type="ECO:0000256" key="5">
    <source>
        <dbReference type="ARBA" id="ARBA00022833"/>
    </source>
</evidence>
<evidence type="ECO:0000256" key="2">
    <source>
        <dbReference type="ARBA" id="ARBA00022723"/>
    </source>
</evidence>
<feature type="domain" description="C2H2-type" evidence="10">
    <location>
        <begin position="101"/>
        <end position="128"/>
    </location>
</feature>
<dbReference type="OrthoDB" id="5428132at2759"/>
<evidence type="ECO:0000256" key="6">
    <source>
        <dbReference type="ARBA" id="ARBA00023125"/>
    </source>
</evidence>
<evidence type="ECO:0000313" key="12">
    <source>
        <dbReference type="Proteomes" id="UP000549394"/>
    </source>
</evidence>
<dbReference type="SMART" id="SM00355">
    <property type="entry name" value="ZnF_C2H2"/>
    <property type="match status" value="4"/>
</dbReference>
<dbReference type="FunFam" id="3.30.160.60:FF:000693">
    <property type="entry name" value="Snail family zinc finger 1a"/>
    <property type="match status" value="1"/>
</dbReference>
<proteinExistence type="inferred from homology"/>
<dbReference type="Gene3D" id="3.30.160.60">
    <property type="entry name" value="Classic Zinc Finger"/>
    <property type="match status" value="3"/>
</dbReference>
<dbReference type="PROSITE" id="PS50157">
    <property type="entry name" value="ZINC_FINGER_C2H2_2"/>
    <property type="match status" value="4"/>
</dbReference>
<keyword evidence="5" id="KW-0862">Zinc</keyword>
<evidence type="ECO:0000256" key="9">
    <source>
        <dbReference type="PROSITE-ProRule" id="PRU00042"/>
    </source>
</evidence>
<evidence type="ECO:0000259" key="10">
    <source>
        <dbReference type="PROSITE" id="PS50157"/>
    </source>
</evidence>
<dbReference type="Pfam" id="PF13912">
    <property type="entry name" value="zf-C2H2_6"/>
    <property type="match status" value="1"/>
</dbReference>
<keyword evidence="3" id="KW-0677">Repeat</keyword>
<dbReference type="Proteomes" id="UP000549394">
    <property type="component" value="Unassembled WGS sequence"/>
</dbReference>
<comment type="similarity">
    <text evidence="8">Belongs to the snail C2H2-type zinc-finger protein family.</text>
</comment>
<evidence type="ECO:0000256" key="3">
    <source>
        <dbReference type="ARBA" id="ARBA00022737"/>
    </source>
</evidence>
<accession>A0A7I8V3R8</accession>
<protein>
    <submittedName>
        <fullName evidence="11">DgyrCDS156</fullName>
    </submittedName>
</protein>